<dbReference type="GO" id="GO:0007165">
    <property type="term" value="P:signal transduction"/>
    <property type="evidence" value="ECO:0007669"/>
    <property type="project" value="TreeGrafter"/>
</dbReference>
<dbReference type="SUPFAM" id="SSF56655">
    <property type="entry name" value="Carbohydrate phosphatase"/>
    <property type="match status" value="1"/>
</dbReference>
<dbReference type="CDD" id="cd01639">
    <property type="entry name" value="IMPase"/>
    <property type="match status" value="1"/>
</dbReference>
<dbReference type="PATRIC" id="fig|1619042.3.peg.5"/>
<organism evidence="8 9">
    <name type="scientific">Candidatus Magasanikbacteria bacterium GW2011_GWA2_46_17</name>
    <dbReference type="NCBI Taxonomy" id="1619042"/>
    <lineage>
        <taxon>Bacteria</taxon>
        <taxon>Candidatus Magasanikiibacteriota</taxon>
    </lineage>
</organism>
<dbReference type="GO" id="GO:0046872">
    <property type="term" value="F:metal ion binding"/>
    <property type="evidence" value="ECO:0007669"/>
    <property type="project" value="UniProtKB-KW"/>
</dbReference>
<dbReference type="Proteomes" id="UP000034175">
    <property type="component" value="Unassembled WGS sequence"/>
</dbReference>
<dbReference type="EMBL" id="LCMA01000001">
    <property type="protein sequence ID" value="KKU27283.1"/>
    <property type="molecule type" value="Genomic_DNA"/>
</dbReference>
<comment type="catalytic activity">
    <reaction evidence="1 7">
        <text>a myo-inositol phosphate + H2O = myo-inositol + phosphate</text>
        <dbReference type="Rhea" id="RHEA:24056"/>
        <dbReference type="ChEBI" id="CHEBI:15377"/>
        <dbReference type="ChEBI" id="CHEBI:17268"/>
        <dbReference type="ChEBI" id="CHEBI:43474"/>
        <dbReference type="ChEBI" id="CHEBI:84139"/>
        <dbReference type="EC" id="3.1.3.25"/>
    </reaction>
</comment>
<dbReference type="GO" id="GO:0006020">
    <property type="term" value="P:inositol metabolic process"/>
    <property type="evidence" value="ECO:0007669"/>
    <property type="project" value="TreeGrafter"/>
</dbReference>
<proteinExistence type="inferred from homology"/>
<dbReference type="PRINTS" id="PR00377">
    <property type="entry name" value="IMPHPHTASES"/>
</dbReference>
<comment type="caution">
    <text evidence="8">The sequence shown here is derived from an EMBL/GenBank/DDBJ whole genome shotgun (WGS) entry which is preliminary data.</text>
</comment>
<protein>
    <recommendedName>
        <fullName evidence="7">Inositol-1-monophosphatase</fullName>
        <ecNumber evidence="7">3.1.3.25</ecNumber>
    </recommendedName>
</protein>
<dbReference type="PANTHER" id="PTHR20854">
    <property type="entry name" value="INOSITOL MONOPHOSPHATASE"/>
    <property type="match status" value="1"/>
</dbReference>
<reference evidence="8 9" key="1">
    <citation type="journal article" date="2015" name="Nature">
        <title>rRNA introns, odd ribosomes, and small enigmatic genomes across a large radiation of phyla.</title>
        <authorList>
            <person name="Brown C.T."/>
            <person name="Hug L.A."/>
            <person name="Thomas B.C."/>
            <person name="Sharon I."/>
            <person name="Castelle C.J."/>
            <person name="Singh A."/>
            <person name="Wilkins M.J."/>
            <person name="Williams K.H."/>
            <person name="Banfield J.F."/>
        </authorList>
    </citation>
    <scope>NUCLEOTIDE SEQUENCE [LARGE SCALE GENOMIC DNA]</scope>
</reference>
<comment type="cofactor">
    <cofactor evidence="2 6 7">
        <name>Mg(2+)</name>
        <dbReference type="ChEBI" id="CHEBI:18420"/>
    </cofactor>
</comment>
<dbReference type="Gene3D" id="3.30.540.10">
    <property type="entry name" value="Fructose-1,6-Bisphosphatase, subunit A, domain 1"/>
    <property type="match status" value="1"/>
</dbReference>
<evidence type="ECO:0000256" key="6">
    <source>
        <dbReference type="PIRSR" id="PIRSR600760-2"/>
    </source>
</evidence>
<dbReference type="Gene3D" id="3.40.190.80">
    <property type="match status" value="1"/>
</dbReference>
<evidence type="ECO:0000313" key="8">
    <source>
        <dbReference type="EMBL" id="KKU27283.1"/>
    </source>
</evidence>
<evidence type="ECO:0000256" key="3">
    <source>
        <dbReference type="ARBA" id="ARBA00022723"/>
    </source>
</evidence>
<dbReference type="InterPro" id="IPR000760">
    <property type="entry name" value="Inositol_monophosphatase-like"/>
</dbReference>
<name>A0A0G1RB92_9BACT</name>
<dbReference type="EC" id="3.1.3.25" evidence="7"/>
<dbReference type="InterPro" id="IPR033942">
    <property type="entry name" value="IMPase"/>
</dbReference>
<keyword evidence="4 7" id="KW-0378">Hydrolase</keyword>
<feature type="binding site" evidence="6">
    <location>
        <position position="233"/>
    </location>
    <ligand>
        <name>Mg(2+)</name>
        <dbReference type="ChEBI" id="CHEBI:18420"/>
        <label>1</label>
        <note>catalytic</note>
    </ligand>
</feature>
<evidence type="ECO:0000256" key="7">
    <source>
        <dbReference type="RuleBase" id="RU364068"/>
    </source>
</evidence>
<feature type="binding site" evidence="6">
    <location>
        <position position="106"/>
    </location>
    <ligand>
        <name>Mg(2+)</name>
        <dbReference type="ChEBI" id="CHEBI:18420"/>
        <label>1</label>
        <note>catalytic</note>
    </ligand>
</feature>
<evidence type="ECO:0000256" key="5">
    <source>
        <dbReference type="ARBA" id="ARBA00022842"/>
    </source>
</evidence>
<dbReference type="AlphaFoldDB" id="A0A0G1RB92"/>
<accession>A0A0G1RB92</accession>
<evidence type="ECO:0000313" key="9">
    <source>
        <dbReference type="Proteomes" id="UP000034175"/>
    </source>
</evidence>
<dbReference type="GO" id="GO:0008934">
    <property type="term" value="F:inositol monophosphate 1-phosphatase activity"/>
    <property type="evidence" value="ECO:0007669"/>
    <property type="project" value="InterPro"/>
</dbReference>
<evidence type="ECO:0000256" key="4">
    <source>
        <dbReference type="ARBA" id="ARBA00022801"/>
    </source>
</evidence>
<evidence type="ECO:0000256" key="1">
    <source>
        <dbReference type="ARBA" id="ARBA00001033"/>
    </source>
</evidence>
<feature type="binding site" evidence="6">
    <location>
        <position position="109"/>
    </location>
    <ligand>
        <name>Mg(2+)</name>
        <dbReference type="ChEBI" id="CHEBI:18420"/>
        <label>1</label>
        <note>catalytic</note>
    </ligand>
</feature>
<keyword evidence="5 6" id="KW-0460">Magnesium</keyword>
<dbReference type="Pfam" id="PF00459">
    <property type="entry name" value="Inositol_P"/>
    <property type="match status" value="1"/>
</dbReference>
<gene>
    <name evidence="8" type="ORF">UX39_C0001G0003</name>
</gene>
<keyword evidence="3 6" id="KW-0479">Metal-binding</keyword>
<sequence>MDKPLTFAFSGDELYNRYVYISFLRSMLKIAIKAARAGGAVLKKYFNNLDSFEYKNKQGTDLVTKADRESEDIIKKILLDKYPNHGFWGEETGKENIKKEYVWLVDPLDGTSNYILGIPMFSVSIGLLRRGQAVLGVVYVPTTGEMFWAKKGEGAFCNNKKIKVSSTRDLGKAACSVEYWSRDSNHIGRGLKDFSRFAKSTKKIRYLSSTVFELCRVANGNLDFCLLDTTFLDLAAPKLIVEEAGGVCRDYSGDEMGLNSKNPIRIIASNKNLYKKIKGACSL</sequence>
<comment type="similarity">
    <text evidence="7">Belongs to the inositol monophosphatase superfamily.</text>
</comment>
<dbReference type="PANTHER" id="PTHR20854:SF4">
    <property type="entry name" value="INOSITOL-1-MONOPHOSPHATASE-RELATED"/>
    <property type="match status" value="1"/>
</dbReference>
<evidence type="ECO:0000256" key="2">
    <source>
        <dbReference type="ARBA" id="ARBA00001946"/>
    </source>
</evidence>
<feature type="binding site" evidence="6">
    <location>
        <position position="90"/>
    </location>
    <ligand>
        <name>Mg(2+)</name>
        <dbReference type="ChEBI" id="CHEBI:18420"/>
        <label>2</label>
    </ligand>
</feature>
<dbReference type="FunFam" id="3.30.540.10:FF:000003">
    <property type="entry name" value="Inositol-1-monophosphatase"/>
    <property type="match status" value="1"/>
</dbReference>
<feature type="binding site" evidence="6">
    <location>
        <position position="108"/>
    </location>
    <ligand>
        <name>Mg(2+)</name>
        <dbReference type="ChEBI" id="CHEBI:18420"/>
        <label>1</label>
        <note>catalytic</note>
    </ligand>
</feature>